<comment type="similarity">
    <text evidence="9">Belongs to the insect chemoreceptor superfamily. Heteromeric odorant receptor channel (TC 1.A.69) family.</text>
</comment>
<dbReference type="AlphaFoldDB" id="A0A0P1IW38"/>
<evidence type="ECO:0000256" key="2">
    <source>
        <dbReference type="ARBA" id="ARBA00022606"/>
    </source>
</evidence>
<evidence type="ECO:0000256" key="9">
    <source>
        <dbReference type="RuleBase" id="RU351113"/>
    </source>
</evidence>
<dbReference type="InterPro" id="IPR004117">
    <property type="entry name" value="7tm6_olfct_rcpt"/>
</dbReference>
<keyword evidence="5 9" id="KW-1133">Transmembrane helix</keyword>
<keyword evidence="2 9" id="KW-0716">Sensory transduction</keyword>
<protein>
    <recommendedName>
        <fullName evidence="9">Odorant receptor</fullName>
    </recommendedName>
</protein>
<evidence type="ECO:0000256" key="8">
    <source>
        <dbReference type="ARBA" id="ARBA00023224"/>
    </source>
</evidence>
<keyword evidence="3 9" id="KW-0812">Transmembrane</keyword>
<gene>
    <name evidence="10" type="primary">OR-40</name>
</gene>
<evidence type="ECO:0000313" key="10">
    <source>
        <dbReference type="EMBL" id="CUQ99417.1"/>
    </source>
</evidence>
<dbReference type="PANTHER" id="PTHR21137:SF44">
    <property type="entry name" value="ODORANT RECEPTOR 13A-RELATED"/>
    <property type="match status" value="1"/>
</dbReference>
<dbReference type="GO" id="GO:0005886">
    <property type="term" value="C:plasma membrane"/>
    <property type="evidence" value="ECO:0007669"/>
    <property type="project" value="UniProtKB-SubCell"/>
</dbReference>
<keyword evidence="8 9" id="KW-0807">Transducer</keyword>
<feature type="transmembrane region" description="Helical" evidence="9">
    <location>
        <begin position="228"/>
        <end position="246"/>
    </location>
</feature>
<evidence type="ECO:0000256" key="4">
    <source>
        <dbReference type="ARBA" id="ARBA00022725"/>
    </source>
</evidence>
<dbReference type="PANTHER" id="PTHR21137">
    <property type="entry name" value="ODORANT RECEPTOR"/>
    <property type="match status" value="1"/>
</dbReference>
<comment type="subcellular location">
    <subcellularLocation>
        <location evidence="9">Cell membrane</location>
        <topology evidence="9">Multi-pass membrane protein</topology>
    </subcellularLocation>
    <subcellularLocation>
        <location evidence="1">Membrane</location>
        <topology evidence="1">Multi-pass membrane protein</topology>
    </subcellularLocation>
</comment>
<evidence type="ECO:0000256" key="6">
    <source>
        <dbReference type="ARBA" id="ARBA00023136"/>
    </source>
</evidence>
<name>A0A0P1IW38_MANSE</name>
<dbReference type="EMBL" id="LN885128">
    <property type="protein sequence ID" value="CUQ99417.1"/>
    <property type="molecule type" value="mRNA"/>
</dbReference>
<dbReference type="GO" id="GO:0005549">
    <property type="term" value="F:odorant binding"/>
    <property type="evidence" value="ECO:0007669"/>
    <property type="project" value="InterPro"/>
</dbReference>
<dbReference type="GO" id="GO:0007165">
    <property type="term" value="P:signal transduction"/>
    <property type="evidence" value="ECO:0007669"/>
    <property type="project" value="UniProtKB-KW"/>
</dbReference>
<accession>A0A0P1IW38</accession>
<dbReference type="Pfam" id="PF02949">
    <property type="entry name" value="7tm_6"/>
    <property type="match status" value="1"/>
</dbReference>
<organism evidence="10">
    <name type="scientific">Manduca sexta</name>
    <name type="common">Tobacco hawkmoth</name>
    <name type="synonym">Tobacco hornworm</name>
    <dbReference type="NCBI Taxonomy" id="7130"/>
    <lineage>
        <taxon>Eukaryota</taxon>
        <taxon>Metazoa</taxon>
        <taxon>Ecdysozoa</taxon>
        <taxon>Arthropoda</taxon>
        <taxon>Hexapoda</taxon>
        <taxon>Insecta</taxon>
        <taxon>Pterygota</taxon>
        <taxon>Neoptera</taxon>
        <taxon>Endopterygota</taxon>
        <taxon>Lepidoptera</taxon>
        <taxon>Glossata</taxon>
        <taxon>Ditrysia</taxon>
        <taxon>Bombycoidea</taxon>
        <taxon>Sphingidae</taxon>
        <taxon>Sphinginae</taxon>
        <taxon>Sphingini</taxon>
        <taxon>Manduca</taxon>
    </lineage>
</organism>
<dbReference type="GO" id="GO:0004984">
    <property type="term" value="F:olfactory receptor activity"/>
    <property type="evidence" value="ECO:0007669"/>
    <property type="project" value="InterPro"/>
</dbReference>
<evidence type="ECO:0000256" key="5">
    <source>
        <dbReference type="ARBA" id="ARBA00022989"/>
    </source>
</evidence>
<comment type="caution">
    <text evidence="9">Lacks conserved residue(s) required for the propagation of feature annotation.</text>
</comment>
<reference evidence="10" key="1">
    <citation type="submission" date="2015-08" db="EMBL/GenBank/DDBJ databases">
        <title>A reference gene set for chemosensory receptor genes of Manduca sexta.</title>
        <authorList>
            <person name="Koenig C."/>
            <person name="Hirsh A."/>
            <person name="Bucks S."/>
            <person name="Klinner C."/>
            <person name="Vogel H."/>
            <person name="Shukla A."/>
            <person name="Mansfield J.H."/>
            <person name="Morton B."/>
            <person name="Hansson B.S."/>
            <person name="Grosse-Wilde E."/>
        </authorList>
    </citation>
    <scope>NUCLEOTIDE SEQUENCE</scope>
</reference>
<feature type="transmembrane region" description="Helical" evidence="9">
    <location>
        <begin position="85"/>
        <end position="107"/>
    </location>
</feature>
<proteinExistence type="evidence at transcript level"/>
<keyword evidence="6 9" id="KW-0472">Membrane</keyword>
<evidence type="ECO:0000256" key="3">
    <source>
        <dbReference type="ARBA" id="ARBA00022692"/>
    </source>
</evidence>
<evidence type="ECO:0000256" key="1">
    <source>
        <dbReference type="ARBA" id="ARBA00004141"/>
    </source>
</evidence>
<keyword evidence="4 9" id="KW-0552">Olfaction</keyword>
<sequence>MTYKNRQHQELEMELSHLPGDYLKPLIACFDLLARCNIGFFHGNSSYFKKYWRYSYIISCVVAYYSSLTVYALKIFLGQMELFELAYVVPVFVVCTQAILKAIIVIIHKGEIRALVLQLGETWRTDNLTTRQLNKKNLLLKKLNFCYGVFRIVYSYLGTEFLLISLCSHLSTEFCLLREDLLNVKPVGNRRFRILQDSSNIELHDIVVKHQKLIKFSEQLNEIFNKMIFVNLSSVTITVCFFAFATKVARGPVDMANNFMAVMALILPIFNLCYYAEMLINASAGNKQESAYHSLWYVANKQYQMSIWFIIRRSQKPCCLTSLKFSPVALHTFTAVLSTTWSYFSLASSLFENEN</sequence>
<feature type="transmembrane region" description="Helical" evidence="9">
    <location>
        <begin position="54"/>
        <end position="73"/>
    </location>
</feature>
<keyword evidence="7 9" id="KW-0675">Receptor</keyword>
<dbReference type="OrthoDB" id="6765072at2759"/>
<feature type="transmembrane region" description="Helical" evidence="9">
    <location>
        <begin position="258"/>
        <end position="276"/>
    </location>
</feature>
<evidence type="ECO:0000256" key="7">
    <source>
        <dbReference type="ARBA" id="ARBA00023170"/>
    </source>
</evidence>